<reference evidence="1" key="1">
    <citation type="submission" date="2020-07" db="EMBL/GenBank/DDBJ databases">
        <title>Severe corrosion of carbon steel in oil field produced water can be linked to methanogenic archaea containing a special type of NiFe hydrogenase.</title>
        <authorList>
            <person name="Lahme S."/>
            <person name="Mand J."/>
            <person name="Longwell J."/>
            <person name="Smith R."/>
            <person name="Enning D."/>
        </authorList>
    </citation>
    <scope>NUCLEOTIDE SEQUENCE</scope>
    <source>
        <strain evidence="1">MIC098Bin6</strain>
    </source>
</reference>
<name>A0A931GEC8_9BACT</name>
<proteinExistence type="predicted"/>
<evidence type="ECO:0000313" key="1">
    <source>
        <dbReference type="EMBL" id="MBG0779957.1"/>
    </source>
</evidence>
<protein>
    <submittedName>
        <fullName evidence="1">Uncharacterized protein</fullName>
    </submittedName>
</protein>
<comment type="caution">
    <text evidence="1">The sequence shown here is derived from an EMBL/GenBank/DDBJ whole genome shotgun (WGS) entry which is preliminary data.</text>
</comment>
<accession>A0A931GEC8</accession>
<dbReference type="Proteomes" id="UP000706172">
    <property type="component" value="Unassembled WGS sequence"/>
</dbReference>
<dbReference type="AlphaFoldDB" id="A0A931GEC8"/>
<evidence type="ECO:0000313" key="2">
    <source>
        <dbReference type="Proteomes" id="UP000706172"/>
    </source>
</evidence>
<sequence length="99" mass="10843">MCNHCHEHTHTHAPEIVQLMPITHPLFAVYQSSPPPAFASEKGKNNISLVPVLFMGLIRHGEKSMVEGFFASGTIQSCEDIDGFKGYAASLDVAEKLYA</sequence>
<gene>
    <name evidence="1" type="ORF">H0S81_08530</name>
</gene>
<dbReference type="EMBL" id="JACCQK010000513">
    <property type="protein sequence ID" value="MBG0779957.1"/>
    <property type="molecule type" value="Genomic_DNA"/>
</dbReference>
<organism evidence="1 2">
    <name type="scientific">Desulfotignum balticum</name>
    <dbReference type="NCBI Taxonomy" id="115781"/>
    <lineage>
        <taxon>Bacteria</taxon>
        <taxon>Pseudomonadati</taxon>
        <taxon>Thermodesulfobacteriota</taxon>
        <taxon>Desulfobacteria</taxon>
        <taxon>Desulfobacterales</taxon>
        <taxon>Desulfobacteraceae</taxon>
        <taxon>Desulfotignum</taxon>
    </lineage>
</organism>